<dbReference type="PROSITE" id="PS50861">
    <property type="entry name" value="AA_TRNA_LIGASE_II_GLYAB"/>
    <property type="match status" value="1"/>
</dbReference>
<evidence type="ECO:0000256" key="6">
    <source>
        <dbReference type="ARBA" id="ARBA00022741"/>
    </source>
</evidence>
<dbReference type="SUPFAM" id="SSF109604">
    <property type="entry name" value="HD-domain/PDEase-like"/>
    <property type="match status" value="1"/>
</dbReference>
<sequence length="694" mass="77217">MKKHEDFLIEIHTEELPSKSILKLGEGFCQQISERLHKAGLEFDDIKFFATPRRLAVFVKDLAATQPDQVVERRGPAVSAAFTADGKPTPACAGFARSCGVAPEELTKTVTPQGEWVSYTKKMPGKSVAELMPEIAEQAALTLPIPRRMRWGEKDAQFARPIHSVMMLYGDKVIEGTILGYPAGRMTRGHRFHAPDWFTLLHAAEYEALMRDEAYVIADFESRRSEILNAARASVELAFTFHASALIDHDLLDEVTGLVEFPVALIGSFDKEFLALPPEVLISSMQDHQRYFPVAGSDEKLLPHFVAISNIKSHDPKRVIHGNERVLRARLADAAFFYSTDKKESLESRIERLKGIVFQAKLGTLYDKAERISRLAAFIAEKMHADAAMAARAGLLAKTDLTTSMVGEFPELQGVMGYYYARHDGLPDAVAEAMKEQYMPRFSGDDLPGTPGGQALALADRLDSLAGAFGINQIPTGDKDPFGLRRAALGVIRILVEKNIRLDLREALEVATAGFAMPLPNKDTVTQVLGFIQERMRSWYQEQGIMADVFASVAALGIADPLDIHERIKAVQAFKKLSEAETLSIANKRVSNILSKYVDMIDAQAIDPQYFENSAEQELARQLEAKSKVVAQLSQSGKYDEVLLQLAELRKPVDDFFDQVMVMTEDKPRRENRILLLSKLRALFLQVADIALLQ</sequence>
<dbReference type="InterPro" id="IPR015944">
    <property type="entry name" value="Gly-tRNA-synth_bsu"/>
</dbReference>
<dbReference type="PANTHER" id="PTHR30075">
    <property type="entry name" value="GLYCYL-TRNA SYNTHETASE"/>
    <property type="match status" value="1"/>
</dbReference>
<dbReference type="OrthoDB" id="9775440at2"/>
<evidence type="ECO:0000313" key="13">
    <source>
        <dbReference type="EMBL" id="VVC76829.1"/>
    </source>
</evidence>
<dbReference type="Pfam" id="PF05746">
    <property type="entry name" value="DALR_1"/>
    <property type="match status" value="1"/>
</dbReference>
<evidence type="ECO:0000313" key="14">
    <source>
        <dbReference type="Proteomes" id="UP000324194"/>
    </source>
</evidence>
<dbReference type="Gene3D" id="1.10.730.10">
    <property type="entry name" value="Isoleucyl-tRNA Synthetase, Domain 1"/>
    <property type="match status" value="1"/>
</dbReference>
<dbReference type="GO" id="GO:0004820">
    <property type="term" value="F:glycine-tRNA ligase activity"/>
    <property type="evidence" value="ECO:0007669"/>
    <property type="project" value="UniProtKB-UniRule"/>
</dbReference>
<proteinExistence type="inferred from homology"/>
<protein>
    <recommendedName>
        <fullName evidence="11">Glycine--tRNA ligase beta subunit</fullName>
        <ecNumber evidence="11">6.1.1.14</ecNumber>
    </recommendedName>
    <alternativeName>
        <fullName evidence="11">Glycyl-tRNA synthetase beta subunit</fullName>
        <shortName evidence="11">GlyRS</shortName>
    </alternativeName>
</protein>
<comment type="similarity">
    <text evidence="2 11">Belongs to the class-II aminoacyl-tRNA synthetase family.</text>
</comment>
<evidence type="ECO:0000259" key="12">
    <source>
        <dbReference type="Pfam" id="PF05746"/>
    </source>
</evidence>
<dbReference type="AlphaFoldDB" id="A0A5E4PIF2"/>
<dbReference type="RefSeq" id="WP_148340118.1">
    <property type="nucleotide sequence ID" value="NZ_LR699119.1"/>
</dbReference>
<evidence type="ECO:0000256" key="10">
    <source>
        <dbReference type="ARBA" id="ARBA00047937"/>
    </source>
</evidence>
<name>A0A5E4PIF2_9COXI</name>
<dbReference type="KEGG" id="asip:AQUSIP_21560"/>
<evidence type="ECO:0000256" key="4">
    <source>
        <dbReference type="ARBA" id="ARBA00022490"/>
    </source>
</evidence>
<gene>
    <name evidence="11 13" type="primary">glyS</name>
    <name evidence="13" type="ORF">AQUSIP_21560</name>
</gene>
<dbReference type="HAMAP" id="MF_00255">
    <property type="entry name" value="Gly_tRNA_synth_beta"/>
    <property type="match status" value="1"/>
</dbReference>
<evidence type="ECO:0000256" key="3">
    <source>
        <dbReference type="ARBA" id="ARBA00011209"/>
    </source>
</evidence>
<evidence type="ECO:0000256" key="8">
    <source>
        <dbReference type="ARBA" id="ARBA00022917"/>
    </source>
</evidence>
<dbReference type="GO" id="GO:0006420">
    <property type="term" value="P:arginyl-tRNA aminoacylation"/>
    <property type="evidence" value="ECO:0007669"/>
    <property type="project" value="InterPro"/>
</dbReference>
<keyword evidence="9 11" id="KW-0030">Aminoacyl-tRNA synthetase</keyword>
<dbReference type="InterPro" id="IPR008909">
    <property type="entry name" value="DALR_anticod-bd"/>
</dbReference>
<keyword evidence="5 11" id="KW-0436">Ligase</keyword>
<feature type="domain" description="DALR anticodon binding" evidence="12">
    <location>
        <begin position="586"/>
        <end position="683"/>
    </location>
</feature>
<dbReference type="PANTHER" id="PTHR30075:SF2">
    <property type="entry name" value="GLYCINE--TRNA LIGASE, CHLOROPLASTIC_MITOCHONDRIAL 2"/>
    <property type="match status" value="1"/>
</dbReference>
<reference evidence="13 14" key="1">
    <citation type="submission" date="2019-08" db="EMBL/GenBank/DDBJ databases">
        <authorList>
            <person name="Guy L."/>
        </authorList>
    </citation>
    <scope>NUCLEOTIDE SEQUENCE [LARGE SCALE GENOMIC DNA]</scope>
    <source>
        <strain evidence="13 14">SGT-108</strain>
    </source>
</reference>
<evidence type="ECO:0000256" key="5">
    <source>
        <dbReference type="ARBA" id="ARBA00022598"/>
    </source>
</evidence>
<keyword evidence="4 11" id="KW-0963">Cytoplasm</keyword>
<keyword evidence="6 11" id="KW-0547">Nucleotide-binding</keyword>
<accession>A0A5E4PIF2</accession>
<dbReference type="Proteomes" id="UP000324194">
    <property type="component" value="Chromosome 1"/>
</dbReference>
<comment type="subcellular location">
    <subcellularLocation>
        <location evidence="1 11">Cytoplasm</location>
    </subcellularLocation>
</comment>
<dbReference type="GO" id="GO:0005829">
    <property type="term" value="C:cytosol"/>
    <property type="evidence" value="ECO:0007669"/>
    <property type="project" value="TreeGrafter"/>
</dbReference>
<dbReference type="EMBL" id="LR699119">
    <property type="protein sequence ID" value="VVC76829.1"/>
    <property type="molecule type" value="Genomic_DNA"/>
</dbReference>
<dbReference type="GO" id="GO:0004814">
    <property type="term" value="F:arginine-tRNA ligase activity"/>
    <property type="evidence" value="ECO:0007669"/>
    <property type="project" value="InterPro"/>
</dbReference>
<evidence type="ECO:0000256" key="2">
    <source>
        <dbReference type="ARBA" id="ARBA00008226"/>
    </source>
</evidence>
<keyword evidence="8 11" id="KW-0648">Protein biosynthesis</keyword>
<comment type="catalytic activity">
    <reaction evidence="10 11">
        <text>tRNA(Gly) + glycine + ATP = glycyl-tRNA(Gly) + AMP + diphosphate</text>
        <dbReference type="Rhea" id="RHEA:16013"/>
        <dbReference type="Rhea" id="RHEA-COMP:9664"/>
        <dbReference type="Rhea" id="RHEA-COMP:9683"/>
        <dbReference type="ChEBI" id="CHEBI:30616"/>
        <dbReference type="ChEBI" id="CHEBI:33019"/>
        <dbReference type="ChEBI" id="CHEBI:57305"/>
        <dbReference type="ChEBI" id="CHEBI:78442"/>
        <dbReference type="ChEBI" id="CHEBI:78522"/>
        <dbReference type="ChEBI" id="CHEBI:456215"/>
        <dbReference type="EC" id="6.1.1.14"/>
    </reaction>
</comment>
<dbReference type="GO" id="GO:0005524">
    <property type="term" value="F:ATP binding"/>
    <property type="evidence" value="ECO:0007669"/>
    <property type="project" value="UniProtKB-UniRule"/>
</dbReference>
<dbReference type="Pfam" id="PF02092">
    <property type="entry name" value="tRNA_synt_2f"/>
    <property type="match status" value="1"/>
</dbReference>
<evidence type="ECO:0000256" key="7">
    <source>
        <dbReference type="ARBA" id="ARBA00022840"/>
    </source>
</evidence>
<dbReference type="GO" id="GO:0006426">
    <property type="term" value="P:glycyl-tRNA aminoacylation"/>
    <property type="evidence" value="ECO:0007669"/>
    <property type="project" value="UniProtKB-UniRule"/>
</dbReference>
<dbReference type="NCBIfam" id="TIGR00211">
    <property type="entry name" value="glyS"/>
    <property type="match status" value="1"/>
</dbReference>
<evidence type="ECO:0000256" key="9">
    <source>
        <dbReference type="ARBA" id="ARBA00023146"/>
    </source>
</evidence>
<dbReference type="EC" id="6.1.1.14" evidence="11"/>
<dbReference type="PRINTS" id="PR01045">
    <property type="entry name" value="TRNASYNTHGB"/>
</dbReference>
<evidence type="ECO:0000256" key="11">
    <source>
        <dbReference type="HAMAP-Rule" id="MF_00255"/>
    </source>
</evidence>
<evidence type="ECO:0000256" key="1">
    <source>
        <dbReference type="ARBA" id="ARBA00004496"/>
    </source>
</evidence>
<comment type="subunit">
    <text evidence="3 11">Tetramer of two alpha and two beta subunits.</text>
</comment>
<keyword evidence="14" id="KW-1185">Reference proteome</keyword>
<dbReference type="InterPro" id="IPR006194">
    <property type="entry name" value="Gly-tRNA-synth_heterodimer"/>
</dbReference>
<keyword evidence="7 11" id="KW-0067">ATP-binding</keyword>
<organism evidence="13 14">
    <name type="scientific">Aquicella siphonis</name>
    <dbReference type="NCBI Taxonomy" id="254247"/>
    <lineage>
        <taxon>Bacteria</taxon>
        <taxon>Pseudomonadati</taxon>
        <taxon>Pseudomonadota</taxon>
        <taxon>Gammaproteobacteria</taxon>
        <taxon>Legionellales</taxon>
        <taxon>Coxiellaceae</taxon>
        <taxon>Aquicella</taxon>
    </lineage>
</organism>